<proteinExistence type="predicted"/>
<gene>
    <name evidence="3" type="ORF">BpJC7_31390</name>
</gene>
<organism evidence="3 4">
    <name type="scientific">Weizmannia acidilactici</name>
    <dbReference type="NCBI Taxonomy" id="2607726"/>
    <lineage>
        <taxon>Bacteria</taxon>
        <taxon>Bacillati</taxon>
        <taxon>Bacillota</taxon>
        <taxon>Bacilli</taxon>
        <taxon>Bacillales</taxon>
        <taxon>Bacillaceae</taxon>
        <taxon>Heyndrickxia</taxon>
    </lineage>
</organism>
<name>A0A5J4JAQ7_9BACI</name>
<evidence type="ECO:0000256" key="1">
    <source>
        <dbReference type="SAM" id="Coils"/>
    </source>
</evidence>
<accession>A0A5J4JAQ7</accession>
<dbReference type="PANTHER" id="PTHR30383">
    <property type="entry name" value="THIOESTERASE 1/PROTEASE 1/LYSOPHOSPHOLIPASE L1"/>
    <property type="match status" value="1"/>
</dbReference>
<dbReference type="EMBL" id="BKZQ01000076">
    <property type="protein sequence ID" value="GER71836.1"/>
    <property type="molecule type" value="Genomic_DNA"/>
</dbReference>
<keyword evidence="1" id="KW-0175">Coiled coil</keyword>
<dbReference type="InterPro" id="IPR051532">
    <property type="entry name" value="Ester_Hydrolysis_Enzymes"/>
</dbReference>
<dbReference type="Proteomes" id="UP000391919">
    <property type="component" value="Unassembled WGS sequence"/>
</dbReference>
<dbReference type="SUPFAM" id="SSF52266">
    <property type="entry name" value="SGNH hydrolase"/>
    <property type="match status" value="1"/>
</dbReference>
<feature type="domain" description="SGNH hydrolase-type esterase" evidence="2">
    <location>
        <begin position="80"/>
        <end position="233"/>
    </location>
</feature>
<reference evidence="3 4" key="1">
    <citation type="submission" date="2019-09" db="EMBL/GenBank/DDBJ databases">
        <title>Draft genome sequence of Bacillus sp. JC-7.</title>
        <authorList>
            <person name="Tanaka N."/>
            <person name="Shiwa Y."/>
            <person name="Fujita N."/>
            <person name="Tanasupawat S."/>
        </authorList>
    </citation>
    <scope>NUCLEOTIDE SEQUENCE [LARGE SCALE GENOMIC DNA]</scope>
    <source>
        <strain evidence="3 4">JC-7</strain>
    </source>
</reference>
<dbReference type="AlphaFoldDB" id="A0A5J4JAQ7"/>
<dbReference type="InterPro" id="IPR036514">
    <property type="entry name" value="SGNH_hydro_sf"/>
</dbReference>
<evidence type="ECO:0000313" key="4">
    <source>
        <dbReference type="Proteomes" id="UP000391919"/>
    </source>
</evidence>
<dbReference type="PANTHER" id="PTHR30383:SF5">
    <property type="entry name" value="SGNH HYDROLASE-TYPE ESTERASE DOMAIN-CONTAINING PROTEIN"/>
    <property type="match status" value="1"/>
</dbReference>
<evidence type="ECO:0000259" key="2">
    <source>
        <dbReference type="Pfam" id="PF13472"/>
    </source>
</evidence>
<dbReference type="GO" id="GO:0004622">
    <property type="term" value="F:phosphatidylcholine lysophospholipase activity"/>
    <property type="evidence" value="ECO:0007669"/>
    <property type="project" value="TreeGrafter"/>
</dbReference>
<keyword evidence="4" id="KW-1185">Reference proteome</keyword>
<sequence>MGKKGLLVFILFLMTIGVLGGGGYYYQAKVNKTGEKAQQQYQADLLKEQQRAAAAKAEKEKEAKQIYEKHKGKELVYLPIGSSLTAGNFATKKSKTYVSVLARLIHKNLGYDVKTIEGYGKSGTGLKDNGTDSFPHLIANKPDLVTIEFGTFDLNPNAKNTYVSADKFKKNLENFIEEMRKGAGKKIKIILVTTWNSGQSSLRYDREIQEVGKAEDVPVANIESVWMNRTDTYGPKGEKAASGKSDGWLANDKGHKEIADVIYSQAYRLLK</sequence>
<protein>
    <recommendedName>
        <fullName evidence="2">SGNH hydrolase-type esterase domain-containing protein</fullName>
    </recommendedName>
</protein>
<dbReference type="InterPro" id="IPR013830">
    <property type="entry name" value="SGNH_hydro"/>
</dbReference>
<dbReference type="RefSeq" id="WP_151706230.1">
    <property type="nucleotide sequence ID" value="NZ_BKZQ01000076.1"/>
</dbReference>
<dbReference type="Gene3D" id="3.40.50.1110">
    <property type="entry name" value="SGNH hydrolase"/>
    <property type="match status" value="1"/>
</dbReference>
<feature type="coiled-coil region" evidence="1">
    <location>
        <begin position="38"/>
        <end position="65"/>
    </location>
</feature>
<dbReference type="Pfam" id="PF13472">
    <property type="entry name" value="Lipase_GDSL_2"/>
    <property type="match status" value="1"/>
</dbReference>
<dbReference type="CDD" id="cd00229">
    <property type="entry name" value="SGNH_hydrolase"/>
    <property type="match status" value="1"/>
</dbReference>
<comment type="caution">
    <text evidence="3">The sequence shown here is derived from an EMBL/GenBank/DDBJ whole genome shotgun (WGS) entry which is preliminary data.</text>
</comment>
<evidence type="ECO:0000313" key="3">
    <source>
        <dbReference type="EMBL" id="GER71836.1"/>
    </source>
</evidence>